<evidence type="ECO:0000313" key="1">
    <source>
        <dbReference type="EMBL" id="ENN80456.1"/>
    </source>
</evidence>
<dbReference type="PANTHER" id="PTHR28498">
    <property type="entry name" value="ZINC FINGER SWIM DOMAIN-CONTAINING PROTEIN 7"/>
    <property type="match status" value="1"/>
</dbReference>
<dbReference type="GO" id="GO:0000724">
    <property type="term" value="P:double-strand break repair via homologous recombination"/>
    <property type="evidence" value="ECO:0007669"/>
    <property type="project" value="TreeGrafter"/>
</dbReference>
<gene>
    <name evidence="1" type="ORF">YQE_03113</name>
</gene>
<dbReference type="GO" id="GO:0008270">
    <property type="term" value="F:zinc ion binding"/>
    <property type="evidence" value="ECO:0007669"/>
    <property type="project" value="InterPro"/>
</dbReference>
<dbReference type="InterPro" id="IPR007527">
    <property type="entry name" value="Znf_SWIM"/>
</dbReference>
<proteinExistence type="predicted"/>
<dbReference type="EMBL" id="KB740529">
    <property type="protein sequence ID" value="ENN80456.1"/>
    <property type="molecule type" value="Genomic_DNA"/>
</dbReference>
<dbReference type="PANTHER" id="PTHR28498:SF1">
    <property type="entry name" value="ZINC FINGER SWIM DOMAIN-CONTAINING PROTEIN 7"/>
    <property type="match status" value="1"/>
</dbReference>
<dbReference type="GO" id="GO:0097196">
    <property type="term" value="C:Shu complex"/>
    <property type="evidence" value="ECO:0007669"/>
    <property type="project" value="TreeGrafter"/>
</dbReference>
<dbReference type="OrthoDB" id="337581at2759"/>
<protein>
    <submittedName>
        <fullName evidence="1">Uncharacterized protein</fullName>
    </submittedName>
</protein>
<name>N6UII1_DENPD</name>
<sequence>MTNSTDANPIDFCFWVSSEELLALYSYFGEPLNEATEILEKCKITQYSTGDFCRQIFDISISEEQYAIFENINFCHCKFFEDKVLGEKTCITCKHVLAVYLAKATGELKKETLDHDVFQQYLNAQL</sequence>
<reference evidence="1" key="1">
    <citation type="journal article" date="2013" name="Genome Biol.">
        <title>Draft genome of the mountain pine beetle, Dendroctonus ponderosae Hopkins, a major forest pest.</title>
        <authorList>
            <person name="Keeling C.I."/>
            <person name="Yuen M.M."/>
            <person name="Liao N.Y."/>
            <person name="Docking T.R."/>
            <person name="Chan S.K."/>
            <person name="Taylor G.A."/>
            <person name="Palmquist D.L."/>
            <person name="Jackman S.D."/>
            <person name="Nguyen A."/>
            <person name="Li M."/>
            <person name="Henderson H."/>
            <person name="Janes J.K."/>
            <person name="Zhao Y."/>
            <person name="Pandoh P."/>
            <person name="Moore R."/>
            <person name="Sperling F.A."/>
            <person name="Huber D.P."/>
            <person name="Birol I."/>
            <person name="Jones S.J."/>
            <person name="Bohlmann J."/>
        </authorList>
    </citation>
    <scope>NUCLEOTIDE SEQUENCE</scope>
</reference>
<feature type="non-terminal residue" evidence="1">
    <location>
        <position position="126"/>
    </location>
</feature>
<dbReference type="HOGENOM" id="CLU_2029040_0_0_1"/>
<accession>N6UII1</accession>
<dbReference type="PROSITE" id="PS50966">
    <property type="entry name" value="ZF_SWIM"/>
    <property type="match status" value="1"/>
</dbReference>
<organism evidence="1">
    <name type="scientific">Dendroctonus ponderosae</name>
    <name type="common">Mountain pine beetle</name>
    <dbReference type="NCBI Taxonomy" id="77166"/>
    <lineage>
        <taxon>Eukaryota</taxon>
        <taxon>Metazoa</taxon>
        <taxon>Ecdysozoa</taxon>
        <taxon>Arthropoda</taxon>
        <taxon>Hexapoda</taxon>
        <taxon>Insecta</taxon>
        <taxon>Pterygota</taxon>
        <taxon>Neoptera</taxon>
        <taxon>Endopterygota</taxon>
        <taxon>Coleoptera</taxon>
        <taxon>Polyphaga</taxon>
        <taxon>Cucujiformia</taxon>
        <taxon>Curculionidae</taxon>
        <taxon>Scolytinae</taxon>
        <taxon>Dendroctonus</taxon>
    </lineage>
</organism>
<dbReference type="AlphaFoldDB" id="N6UII1"/>
<feature type="non-terminal residue" evidence="1">
    <location>
        <position position="1"/>
    </location>
</feature>